<dbReference type="KEGG" id="dor:Desor_0546"/>
<organism evidence="1 2">
    <name type="scientific">Desulfosporosinus orientis (strain ATCC 19365 / DSM 765 / NCIMB 8382 / VKM B-1628 / Singapore I)</name>
    <name type="common">Desulfotomaculum orientis</name>
    <dbReference type="NCBI Taxonomy" id="768706"/>
    <lineage>
        <taxon>Bacteria</taxon>
        <taxon>Bacillati</taxon>
        <taxon>Bacillota</taxon>
        <taxon>Clostridia</taxon>
        <taxon>Eubacteriales</taxon>
        <taxon>Desulfitobacteriaceae</taxon>
        <taxon>Desulfosporosinus</taxon>
    </lineage>
</organism>
<keyword evidence="2" id="KW-1185">Reference proteome</keyword>
<evidence type="ECO:0000313" key="2">
    <source>
        <dbReference type="Proteomes" id="UP000006346"/>
    </source>
</evidence>
<dbReference type="STRING" id="768706.Desor_0546"/>
<dbReference type="Proteomes" id="UP000006346">
    <property type="component" value="Chromosome"/>
</dbReference>
<gene>
    <name evidence="1" type="ordered locus">Desor_0546</name>
</gene>
<dbReference type="PATRIC" id="fig|768706.3.peg.517"/>
<reference evidence="1 2" key="2">
    <citation type="journal article" date="2012" name="J. Bacteriol.">
        <title>Complete genome sequences of Desulfosporosinus orientis DSM765T, Desulfosporosinus youngiae DSM17734T, Desulfosporosinus meridiei DSM13257T, and Desulfosporosinus acidiphilus DSM22704T.</title>
        <authorList>
            <person name="Pester M."/>
            <person name="Brambilla E."/>
            <person name="Alazard D."/>
            <person name="Rattei T."/>
            <person name="Weinmaier T."/>
            <person name="Han J."/>
            <person name="Lucas S."/>
            <person name="Lapidus A."/>
            <person name="Cheng J.F."/>
            <person name="Goodwin L."/>
            <person name="Pitluck S."/>
            <person name="Peters L."/>
            <person name="Ovchinnikova G."/>
            <person name="Teshima H."/>
            <person name="Detter J.C."/>
            <person name="Han C.S."/>
            <person name="Tapia R."/>
            <person name="Land M.L."/>
            <person name="Hauser L."/>
            <person name="Kyrpides N.C."/>
            <person name="Ivanova N.N."/>
            <person name="Pagani I."/>
            <person name="Huntmann M."/>
            <person name="Wei C.L."/>
            <person name="Davenport K.W."/>
            <person name="Daligault H."/>
            <person name="Chain P.S."/>
            <person name="Chen A."/>
            <person name="Mavromatis K."/>
            <person name="Markowitz V."/>
            <person name="Szeto E."/>
            <person name="Mikhailova N."/>
            <person name="Pati A."/>
            <person name="Wagner M."/>
            <person name="Woyke T."/>
            <person name="Ollivier B."/>
            <person name="Klenk H.P."/>
            <person name="Spring S."/>
            <person name="Loy A."/>
        </authorList>
    </citation>
    <scope>NUCLEOTIDE SEQUENCE [LARGE SCALE GENOMIC DNA]</scope>
    <source>
        <strain evidence="2">ATCC 19365 / DSM 765 / NCIMB 8382 / VKM B-1628</strain>
    </source>
</reference>
<dbReference type="OrthoDB" id="1798050at2"/>
<dbReference type="RefSeq" id="WP_014183072.1">
    <property type="nucleotide sequence ID" value="NC_016584.1"/>
</dbReference>
<accession>G7WCC5</accession>
<sequence length="85" mass="9549">MTAVLIVVVLGLVSLALIGYPIWRGYGDERGQGEWPSLDITGEKDAIMATLSEIEFDYHMKKLSEEDYRTLKNKYAKIALAILDT</sequence>
<protein>
    <submittedName>
        <fullName evidence="1">Uncharacterized protein</fullName>
    </submittedName>
</protein>
<dbReference type="eggNOG" id="ENOG5033BIS">
    <property type="taxonomic scope" value="Bacteria"/>
</dbReference>
<reference evidence="2" key="1">
    <citation type="submission" date="2011-11" db="EMBL/GenBank/DDBJ databases">
        <title>Complete sequence of Desulfosporosinus orientis DSM 765.</title>
        <authorList>
            <person name="Lucas S."/>
            <person name="Han J."/>
            <person name="Lapidus A."/>
            <person name="Cheng J.-F."/>
            <person name="Goodwin L."/>
            <person name="Pitluck S."/>
            <person name="Peters L."/>
            <person name="Ovchinnikova G."/>
            <person name="Teshima H."/>
            <person name="Detter J.C."/>
            <person name="Han C."/>
            <person name="Tapia R."/>
            <person name="Land M."/>
            <person name="Hauser L."/>
            <person name="Kyrpides N."/>
            <person name="Ivanova N."/>
            <person name="Pagani I."/>
            <person name="Pester M."/>
            <person name="Spring S."/>
            <person name="Ollivier B."/>
            <person name="Rattei T."/>
            <person name="Klenk H.-P."/>
            <person name="Wagner M."/>
            <person name="Loy A."/>
            <person name="Woyke T."/>
        </authorList>
    </citation>
    <scope>NUCLEOTIDE SEQUENCE [LARGE SCALE GENOMIC DNA]</scope>
    <source>
        <strain evidence="2">ATCC 19365 / DSM 765 / NCIMB 8382 / VKM B-1628</strain>
    </source>
</reference>
<dbReference type="AlphaFoldDB" id="G7WCC5"/>
<name>G7WCC5_DESOD</name>
<evidence type="ECO:0000313" key="1">
    <source>
        <dbReference type="EMBL" id="AET66247.1"/>
    </source>
</evidence>
<dbReference type="HOGENOM" id="CLU_2507258_0_0_9"/>
<dbReference type="EMBL" id="CP003108">
    <property type="protein sequence ID" value="AET66247.1"/>
    <property type="molecule type" value="Genomic_DNA"/>
</dbReference>
<proteinExistence type="predicted"/>